<keyword evidence="2" id="KW-1185">Reference proteome</keyword>
<dbReference type="EMBL" id="SSHJ02000007">
    <property type="protein sequence ID" value="MFN0256801.1"/>
    <property type="molecule type" value="Genomic_DNA"/>
</dbReference>
<sequence>MAKVIAGEVVSFRIGDFTIQAKVEDASKSDFILAKVEKSSSPDYKDGQVYEFDRNDLKDS</sequence>
<proteinExistence type="predicted"/>
<accession>A0ABW9J8E2</accession>
<dbReference type="Proteomes" id="UP001517247">
    <property type="component" value="Unassembled WGS sequence"/>
</dbReference>
<evidence type="ECO:0000313" key="1">
    <source>
        <dbReference type="EMBL" id="MFN0256801.1"/>
    </source>
</evidence>
<organism evidence="1 2">
    <name type="scientific">Pedobacter ureilyticus</name>
    <dbReference type="NCBI Taxonomy" id="1393051"/>
    <lineage>
        <taxon>Bacteria</taxon>
        <taxon>Pseudomonadati</taxon>
        <taxon>Bacteroidota</taxon>
        <taxon>Sphingobacteriia</taxon>
        <taxon>Sphingobacteriales</taxon>
        <taxon>Sphingobacteriaceae</taxon>
        <taxon>Pedobacter</taxon>
    </lineage>
</organism>
<comment type="caution">
    <text evidence="1">The sequence shown here is derived from an EMBL/GenBank/DDBJ whole genome shotgun (WGS) entry which is preliminary data.</text>
</comment>
<gene>
    <name evidence="1" type="ORF">E6A44_014520</name>
</gene>
<name>A0ABW9J8E2_9SPHI</name>
<reference evidence="1 2" key="1">
    <citation type="submission" date="2024-12" db="EMBL/GenBank/DDBJ databases">
        <authorList>
            <person name="Hu S."/>
        </authorList>
    </citation>
    <scope>NUCLEOTIDE SEQUENCE [LARGE SCALE GENOMIC DNA]</scope>
    <source>
        <strain evidence="1 2">THG-T11</strain>
    </source>
</reference>
<dbReference type="RefSeq" id="WP_138723880.1">
    <property type="nucleotide sequence ID" value="NZ_SSHJ02000007.1"/>
</dbReference>
<evidence type="ECO:0000313" key="2">
    <source>
        <dbReference type="Proteomes" id="UP001517247"/>
    </source>
</evidence>
<protein>
    <submittedName>
        <fullName evidence="1">Uncharacterized protein</fullName>
    </submittedName>
</protein>